<dbReference type="EMBL" id="ML976011">
    <property type="protein sequence ID" value="KAF1945232.1"/>
    <property type="molecule type" value="Genomic_DNA"/>
</dbReference>
<sequence length="189" mass="21634">MPAHPHMVLHCRCRWADEQAIAMCLLRQRKSHNIAREPNQVSPMLDEPSTAVSDRHITAIIWRGEHLLRLPPMCLAALDSNVARTTHLRTWNCGPFFLESEEITAHFLPPTQPLDLASQELHFFFQTSVSGLSHLEPTPRPDDQRTRLKKKRQPPRGQEREPWPLREDPAHLPPKSCRSVCTSEVPAVT</sequence>
<reference evidence="2" key="1">
    <citation type="journal article" date="2020" name="Stud. Mycol.">
        <title>101 Dothideomycetes genomes: a test case for predicting lifestyles and emergence of pathogens.</title>
        <authorList>
            <person name="Haridas S."/>
            <person name="Albert R."/>
            <person name="Binder M."/>
            <person name="Bloem J."/>
            <person name="Labutti K."/>
            <person name="Salamov A."/>
            <person name="Andreopoulos B."/>
            <person name="Baker S."/>
            <person name="Barry K."/>
            <person name="Bills G."/>
            <person name="Bluhm B."/>
            <person name="Cannon C."/>
            <person name="Castanera R."/>
            <person name="Culley D."/>
            <person name="Daum C."/>
            <person name="Ezra D."/>
            <person name="Gonzalez J."/>
            <person name="Henrissat B."/>
            <person name="Kuo A."/>
            <person name="Liang C."/>
            <person name="Lipzen A."/>
            <person name="Lutzoni F."/>
            <person name="Magnuson J."/>
            <person name="Mondo S."/>
            <person name="Nolan M."/>
            <person name="Ohm R."/>
            <person name="Pangilinan J."/>
            <person name="Park H.-J."/>
            <person name="Ramirez L."/>
            <person name="Alfaro M."/>
            <person name="Sun H."/>
            <person name="Tritt A."/>
            <person name="Yoshinaga Y."/>
            <person name="Zwiers L.-H."/>
            <person name="Turgeon B."/>
            <person name="Goodwin S."/>
            <person name="Spatafora J."/>
            <person name="Crous P."/>
            <person name="Grigoriev I."/>
        </authorList>
    </citation>
    <scope>NUCLEOTIDE SEQUENCE</scope>
    <source>
        <strain evidence="2">CBS 161.51</strain>
    </source>
</reference>
<feature type="region of interest" description="Disordered" evidence="1">
    <location>
        <begin position="132"/>
        <end position="189"/>
    </location>
</feature>
<dbReference type="AlphaFoldDB" id="A0A6A5SZX3"/>
<feature type="compositionally biased region" description="Basic and acidic residues" evidence="1">
    <location>
        <begin position="137"/>
        <end position="146"/>
    </location>
</feature>
<proteinExistence type="predicted"/>
<keyword evidence="3" id="KW-1185">Reference proteome</keyword>
<evidence type="ECO:0000313" key="3">
    <source>
        <dbReference type="Proteomes" id="UP000800038"/>
    </source>
</evidence>
<gene>
    <name evidence="2" type="ORF">EJ02DRAFT_60573</name>
</gene>
<dbReference type="Proteomes" id="UP000800038">
    <property type="component" value="Unassembled WGS sequence"/>
</dbReference>
<name>A0A6A5SZX3_9PLEO</name>
<evidence type="ECO:0000313" key="2">
    <source>
        <dbReference type="EMBL" id="KAF1945232.1"/>
    </source>
</evidence>
<evidence type="ECO:0000256" key="1">
    <source>
        <dbReference type="SAM" id="MobiDB-lite"/>
    </source>
</evidence>
<organism evidence="2 3">
    <name type="scientific">Clathrospora elynae</name>
    <dbReference type="NCBI Taxonomy" id="706981"/>
    <lineage>
        <taxon>Eukaryota</taxon>
        <taxon>Fungi</taxon>
        <taxon>Dikarya</taxon>
        <taxon>Ascomycota</taxon>
        <taxon>Pezizomycotina</taxon>
        <taxon>Dothideomycetes</taxon>
        <taxon>Pleosporomycetidae</taxon>
        <taxon>Pleosporales</taxon>
        <taxon>Diademaceae</taxon>
        <taxon>Clathrospora</taxon>
    </lineage>
</organism>
<protein>
    <submittedName>
        <fullName evidence="2">Uncharacterized protein</fullName>
    </submittedName>
</protein>
<feature type="compositionally biased region" description="Basic and acidic residues" evidence="1">
    <location>
        <begin position="157"/>
        <end position="170"/>
    </location>
</feature>
<accession>A0A6A5SZX3</accession>